<dbReference type="PIRSF" id="PIRSF002419">
    <property type="entry name" value="Tetraspanin"/>
    <property type="match status" value="1"/>
</dbReference>
<feature type="disulfide bond" evidence="13">
    <location>
        <begin position="160"/>
        <end position="176"/>
    </location>
</feature>
<dbReference type="PANTHER" id="PTHR19282">
    <property type="entry name" value="TETRASPANIN"/>
    <property type="match status" value="1"/>
</dbReference>
<comment type="caution">
    <text evidence="15">The sequence shown here is derived from an EMBL/GenBank/DDBJ whole genome shotgun (WGS) entry which is preliminary data.</text>
</comment>
<evidence type="ECO:0000256" key="12">
    <source>
        <dbReference type="ARBA" id="ARBA00023180"/>
    </source>
</evidence>
<evidence type="ECO:0000256" key="2">
    <source>
        <dbReference type="ARBA" id="ARBA00004536"/>
    </source>
</evidence>
<dbReference type="Proteomes" id="UP000225706">
    <property type="component" value="Unassembled WGS sequence"/>
</dbReference>
<feature type="transmembrane region" description="Helical" evidence="14">
    <location>
        <begin position="235"/>
        <end position="257"/>
    </location>
</feature>
<evidence type="ECO:0000256" key="4">
    <source>
        <dbReference type="ARBA" id="ARBA00006840"/>
    </source>
</evidence>
<comment type="subcellular location">
    <subcellularLocation>
        <location evidence="2">Cell junction</location>
        <location evidence="2">Adherens junction</location>
    </subcellularLocation>
    <subcellularLocation>
        <location evidence="3">Cell membrane</location>
        <topology evidence="3">Multi-pass membrane protein</topology>
    </subcellularLocation>
    <subcellularLocation>
        <location evidence="1">Cytoplasm</location>
    </subcellularLocation>
    <subcellularLocation>
        <location evidence="14">Membrane</location>
        <topology evidence="14">Multi-pass membrane protein</topology>
    </subcellularLocation>
</comment>
<evidence type="ECO:0000256" key="6">
    <source>
        <dbReference type="ARBA" id="ARBA00022490"/>
    </source>
</evidence>
<protein>
    <recommendedName>
        <fullName evidence="14">Tetraspanin</fullName>
    </recommendedName>
</protein>
<keyword evidence="16" id="KW-1185">Reference proteome</keyword>
<organism evidence="15 16">
    <name type="scientific">Stylophora pistillata</name>
    <name type="common">Smooth cauliflower coral</name>
    <dbReference type="NCBI Taxonomy" id="50429"/>
    <lineage>
        <taxon>Eukaryota</taxon>
        <taxon>Metazoa</taxon>
        <taxon>Cnidaria</taxon>
        <taxon>Anthozoa</taxon>
        <taxon>Hexacorallia</taxon>
        <taxon>Scleractinia</taxon>
        <taxon>Astrocoeniina</taxon>
        <taxon>Pocilloporidae</taxon>
        <taxon>Stylophora</taxon>
    </lineage>
</organism>
<keyword evidence="6" id="KW-0963">Cytoplasm</keyword>
<gene>
    <name evidence="15" type="primary">TSPAN33</name>
    <name evidence="15" type="ORF">AWC38_SpisGene3214</name>
</gene>
<dbReference type="Pfam" id="PF00335">
    <property type="entry name" value="Tetraspanin"/>
    <property type="match status" value="1"/>
</dbReference>
<keyword evidence="9 14" id="KW-1133">Transmembrane helix</keyword>
<keyword evidence="10 14" id="KW-0472">Membrane</keyword>
<evidence type="ECO:0000256" key="3">
    <source>
        <dbReference type="ARBA" id="ARBA00004651"/>
    </source>
</evidence>
<dbReference type="GO" id="GO:0005737">
    <property type="term" value="C:cytoplasm"/>
    <property type="evidence" value="ECO:0007669"/>
    <property type="project" value="UniProtKB-SubCell"/>
</dbReference>
<keyword evidence="8" id="KW-0965">Cell junction</keyword>
<dbReference type="InterPro" id="IPR008952">
    <property type="entry name" value="Tetraspanin_EC2_sf"/>
</dbReference>
<evidence type="ECO:0000313" key="15">
    <source>
        <dbReference type="EMBL" id="PFX31915.1"/>
    </source>
</evidence>
<evidence type="ECO:0000256" key="14">
    <source>
        <dbReference type="RuleBase" id="RU361218"/>
    </source>
</evidence>
<feature type="transmembrane region" description="Helical" evidence="14">
    <location>
        <begin position="95"/>
        <end position="119"/>
    </location>
</feature>
<dbReference type="GO" id="GO:0065003">
    <property type="term" value="P:protein-containing complex assembly"/>
    <property type="evidence" value="ECO:0007669"/>
    <property type="project" value="UniProtKB-ARBA"/>
</dbReference>
<evidence type="ECO:0000313" key="16">
    <source>
        <dbReference type="Proteomes" id="UP000225706"/>
    </source>
</evidence>
<keyword evidence="12" id="KW-0325">Glycoprotein</keyword>
<dbReference type="GO" id="GO:0005912">
    <property type="term" value="C:adherens junction"/>
    <property type="evidence" value="ECO:0007669"/>
    <property type="project" value="UniProtKB-SubCell"/>
</dbReference>
<keyword evidence="7 14" id="KW-0812">Transmembrane</keyword>
<evidence type="ECO:0000256" key="9">
    <source>
        <dbReference type="ARBA" id="ARBA00022989"/>
    </source>
</evidence>
<dbReference type="GO" id="GO:0072659">
    <property type="term" value="P:protein localization to plasma membrane"/>
    <property type="evidence" value="ECO:0007669"/>
    <property type="project" value="UniProtKB-ARBA"/>
</dbReference>
<evidence type="ECO:0000256" key="10">
    <source>
        <dbReference type="ARBA" id="ARBA00023136"/>
    </source>
</evidence>
<dbReference type="OrthoDB" id="2014092at2759"/>
<feature type="transmembrane region" description="Helical" evidence="14">
    <location>
        <begin position="21"/>
        <end position="46"/>
    </location>
</feature>
<evidence type="ECO:0000256" key="1">
    <source>
        <dbReference type="ARBA" id="ARBA00004496"/>
    </source>
</evidence>
<sequence>MQNKRRRIGPRPSSPEDPSKCIKFALFFLNVLFWLAAILILGVGVYMMVDKDVDYQSLSDLSFDPAVLFVILGGALFLITFLGCLGALRENTSMLCCYGIIVGVLLLIEVACGTLGFVFREKVEENIQIKLKEAINLYRDPDKPDLQLIIETVQTEFKCCGITSYEDWQANLYFNCSSPGAEACGVPKTCCKTEEDRINSQCGFGVGGMDTIEREKRIYTTGCLTTAVNWFKNNLITIGIASFGIFLLQIITIWLAITLRDQVAEIKESFKSPSNRR</sequence>
<evidence type="ECO:0000256" key="13">
    <source>
        <dbReference type="PIRSR" id="PIRSR002419-1"/>
    </source>
</evidence>
<dbReference type="GO" id="GO:0051604">
    <property type="term" value="P:protein maturation"/>
    <property type="evidence" value="ECO:0007669"/>
    <property type="project" value="UniProtKB-ARBA"/>
</dbReference>
<name>A0A2B4SU41_STYPI</name>
<dbReference type="InterPro" id="IPR018499">
    <property type="entry name" value="Tetraspanin/Peripherin"/>
</dbReference>
<dbReference type="InterPro" id="IPR000301">
    <property type="entry name" value="Tetraspanin_animals"/>
</dbReference>
<feature type="transmembrane region" description="Helical" evidence="14">
    <location>
        <begin position="66"/>
        <end position="88"/>
    </location>
</feature>
<dbReference type="PRINTS" id="PR00259">
    <property type="entry name" value="TMFOUR"/>
</dbReference>
<evidence type="ECO:0000256" key="5">
    <source>
        <dbReference type="ARBA" id="ARBA00022475"/>
    </source>
</evidence>
<dbReference type="GO" id="GO:0019899">
    <property type="term" value="F:enzyme binding"/>
    <property type="evidence" value="ECO:0007669"/>
    <property type="project" value="UniProtKB-ARBA"/>
</dbReference>
<evidence type="ECO:0000256" key="8">
    <source>
        <dbReference type="ARBA" id="ARBA00022949"/>
    </source>
</evidence>
<reference evidence="16" key="1">
    <citation type="journal article" date="2017" name="bioRxiv">
        <title>Comparative analysis of the genomes of Stylophora pistillata and Acropora digitifera provides evidence for extensive differences between species of corals.</title>
        <authorList>
            <person name="Voolstra C.R."/>
            <person name="Li Y."/>
            <person name="Liew Y.J."/>
            <person name="Baumgarten S."/>
            <person name="Zoccola D."/>
            <person name="Flot J.-F."/>
            <person name="Tambutte S."/>
            <person name="Allemand D."/>
            <person name="Aranda M."/>
        </authorList>
    </citation>
    <scope>NUCLEOTIDE SEQUENCE [LARGE SCALE GENOMIC DNA]</scope>
</reference>
<evidence type="ECO:0000256" key="11">
    <source>
        <dbReference type="ARBA" id="ARBA00023157"/>
    </source>
</evidence>
<comment type="similarity">
    <text evidence="4 14">Belongs to the tetraspanin (TM4SF) family.</text>
</comment>
<dbReference type="GO" id="GO:0046930">
    <property type="term" value="C:pore complex"/>
    <property type="evidence" value="ECO:0007669"/>
    <property type="project" value="UniProtKB-ARBA"/>
</dbReference>
<accession>A0A2B4SU41</accession>
<keyword evidence="11 13" id="KW-1015">Disulfide bond</keyword>
<dbReference type="STRING" id="50429.A0A2B4SU41"/>
<dbReference type="GO" id="GO:0005886">
    <property type="term" value="C:plasma membrane"/>
    <property type="evidence" value="ECO:0007669"/>
    <property type="project" value="UniProtKB-SubCell"/>
</dbReference>
<keyword evidence="5" id="KW-1003">Cell membrane</keyword>
<dbReference type="SUPFAM" id="SSF48652">
    <property type="entry name" value="Tetraspanin"/>
    <property type="match status" value="1"/>
</dbReference>
<dbReference type="FunFam" id="1.10.1450.10:FF:000007">
    <property type="entry name" value="Tetraspanin"/>
    <property type="match status" value="1"/>
</dbReference>
<dbReference type="Gene3D" id="1.10.1450.10">
    <property type="entry name" value="Tetraspanin"/>
    <property type="match status" value="1"/>
</dbReference>
<proteinExistence type="inferred from homology"/>
<dbReference type="AlphaFoldDB" id="A0A2B4SU41"/>
<evidence type="ECO:0000256" key="7">
    <source>
        <dbReference type="ARBA" id="ARBA00022692"/>
    </source>
</evidence>
<dbReference type="PANTHER" id="PTHR19282:SF431">
    <property type="entry name" value="TETRASPANIN 26A, ISOFORM B-RELATED"/>
    <property type="match status" value="1"/>
</dbReference>
<dbReference type="EMBL" id="LSMT01000029">
    <property type="protein sequence ID" value="PFX31915.1"/>
    <property type="molecule type" value="Genomic_DNA"/>
</dbReference>